<organism evidence="10 11">
    <name type="scientific">Tripterygium wilfordii</name>
    <name type="common">Thunder God vine</name>
    <dbReference type="NCBI Taxonomy" id="458696"/>
    <lineage>
        <taxon>Eukaryota</taxon>
        <taxon>Viridiplantae</taxon>
        <taxon>Streptophyta</taxon>
        <taxon>Embryophyta</taxon>
        <taxon>Tracheophyta</taxon>
        <taxon>Spermatophyta</taxon>
        <taxon>Magnoliopsida</taxon>
        <taxon>eudicotyledons</taxon>
        <taxon>Gunneridae</taxon>
        <taxon>Pentapetalae</taxon>
        <taxon>rosids</taxon>
        <taxon>fabids</taxon>
        <taxon>Celastrales</taxon>
        <taxon>Celastraceae</taxon>
        <taxon>Tripterygium</taxon>
    </lineage>
</organism>
<dbReference type="OrthoDB" id="25818at2759"/>
<protein>
    <recommendedName>
        <fullName evidence="4">serine O-acetyltransferase</fullName>
        <ecNumber evidence="4">2.3.1.30</ecNumber>
    </recommendedName>
</protein>
<keyword evidence="5" id="KW-0028">Amino-acid biosynthesis</keyword>
<dbReference type="FunFam" id="1.10.3130.10:FF:000005">
    <property type="entry name" value="Serine acetyltransferase 4"/>
    <property type="match status" value="1"/>
</dbReference>
<feature type="transmembrane region" description="Helical" evidence="8">
    <location>
        <begin position="398"/>
        <end position="416"/>
    </location>
</feature>
<dbReference type="GO" id="GO:0000103">
    <property type="term" value="P:sulfate assimilation"/>
    <property type="evidence" value="ECO:0007669"/>
    <property type="project" value="UniProtKB-ARBA"/>
</dbReference>
<evidence type="ECO:0000256" key="1">
    <source>
        <dbReference type="ARBA" id="ARBA00004876"/>
    </source>
</evidence>
<dbReference type="FunCoup" id="A0A7J7CVD3">
    <property type="interactions" value="430"/>
</dbReference>
<sequence length="418" mass="45962">MACLSDNTWVGAGASMSVFSKRLSMAEEKQQKDEKVMETKSFIAWPFENVFPVYAKPSLKSDSVLNLVNGLCSDFNDPIWDAIREEAKVEAEKEPILSSFLYASVLAHDCLEKALAFVLVNRLQNPTVLATQLTDIFCNVIMHDKGIRRSIRLDVQAFKDRDPACLSYCSTLLYLKGYHCLQSYRVAHSLWNQGRKVLALTLQSRISEVFGVDIHPAAKIGEGTLLDHGTGAVIGETAIIGNRVSIMHGVTLGGTGKECGDRHPKVSDGALLGACVTILGNIKIGEGAMIAAGSLVLKDVPPHSMAAGTPAKVIGYIDEQDRSLTMKHDATKEIFQHIAVSFGYCRTNGALDQDSRDEVIESLREGCRGMGIKIFWQKQFSPFILTGTNIFHTPCCTYRSIIVFMFFAFLFFLPFCGG</sequence>
<dbReference type="InterPro" id="IPR042122">
    <property type="entry name" value="Ser_AcTrfase_N_sf"/>
</dbReference>
<dbReference type="EC" id="2.3.1.30" evidence="4"/>
<evidence type="ECO:0000256" key="6">
    <source>
        <dbReference type="ARBA" id="ARBA00022679"/>
    </source>
</evidence>
<comment type="subunit">
    <text evidence="3">Homomultimer.</text>
</comment>
<keyword evidence="8" id="KW-0812">Transmembrane</keyword>
<comment type="similarity">
    <text evidence="2">Belongs to the transferase hexapeptide repeat family.</text>
</comment>
<dbReference type="PROSITE" id="PS00101">
    <property type="entry name" value="HEXAPEP_TRANSFERASES"/>
    <property type="match status" value="1"/>
</dbReference>
<dbReference type="Pfam" id="PF06426">
    <property type="entry name" value="SATase_N"/>
    <property type="match status" value="1"/>
</dbReference>
<feature type="domain" description="Serine acetyltransferase N-terminal" evidence="9">
    <location>
        <begin position="79"/>
        <end position="183"/>
    </location>
</feature>
<dbReference type="AlphaFoldDB" id="A0A7J7CVD3"/>
<evidence type="ECO:0000313" key="11">
    <source>
        <dbReference type="Proteomes" id="UP000593562"/>
    </source>
</evidence>
<keyword evidence="11" id="KW-1185">Reference proteome</keyword>
<evidence type="ECO:0000256" key="5">
    <source>
        <dbReference type="ARBA" id="ARBA00022605"/>
    </source>
</evidence>
<dbReference type="EMBL" id="JAAARO010000013">
    <property type="protein sequence ID" value="KAF5738095.1"/>
    <property type="molecule type" value="Genomic_DNA"/>
</dbReference>
<dbReference type="NCBIfam" id="NF041874">
    <property type="entry name" value="EPS_EpsC"/>
    <property type="match status" value="1"/>
</dbReference>
<dbReference type="CDD" id="cd03354">
    <property type="entry name" value="LbH_SAT"/>
    <property type="match status" value="1"/>
</dbReference>
<dbReference type="Gene3D" id="2.160.10.10">
    <property type="entry name" value="Hexapeptide repeat proteins"/>
    <property type="match status" value="1"/>
</dbReference>
<evidence type="ECO:0000313" key="10">
    <source>
        <dbReference type="EMBL" id="KAF5738095.1"/>
    </source>
</evidence>
<dbReference type="InParanoid" id="A0A7J7CVD3"/>
<dbReference type="GO" id="GO:0009001">
    <property type="term" value="F:serine O-acetyltransferase activity"/>
    <property type="evidence" value="ECO:0007669"/>
    <property type="project" value="UniProtKB-EC"/>
</dbReference>
<name>A0A7J7CVD3_TRIWF</name>
<evidence type="ECO:0000256" key="4">
    <source>
        <dbReference type="ARBA" id="ARBA00013266"/>
    </source>
</evidence>
<dbReference type="SMART" id="SM00971">
    <property type="entry name" value="SATase_N"/>
    <property type="match status" value="1"/>
</dbReference>
<evidence type="ECO:0000259" key="9">
    <source>
        <dbReference type="SMART" id="SM00971"/>
    </source>
</evidence>
<dbReference type="Gene3D" id="1.10.3130.10">
    <property type="entry name" value="serine acetyltransferase, domain 1"/>
    <property type="match status" value="1"/>
</dbReference>
<dbReference type="GO" id="GO:0006535">
    <property type="term" value="P:cysteine biosynthetic process from serine"/>
    <property type="evidence" value="ECO:0007669"/>
    <property type="project" value="InterPro"/>
</dbReference>
<accession>A0A7J7CVD3</accession>
<evidence type="ECO:0000256" key="7">
    <source>
        <dbReference type="ARBA" id="ARBA00023315"/>
    </source>
</evidence>
<dbReference type="InterPro" id="IPR018357">
    <property type="entry name" value="Hexapep_transf_CS"/>
</dbReference>
<keyword evidence="8" id="KW-1133">Transmembrane helix</keyword>
<comment type="pathway">
    <text evidence="1">Amino-acid biosynthesis; L-cysteine biosynthesis; L-cysteine from L-serine: step 1/2.</text>
</comment>
<dbReference type="PANTHER" id="PTHR42811">
    <property type="entry name" value="SERINE ACETYLTRANSFERASE"/>
    <property type="match status" value="1"/>
</dbReference>
<evidence type="ECO:0000256" key="2">
    <source>
        <dbReference type="ARBA" id="ARBA00007274"/>
    </source>
</evidence>
<evidence type="ECO:0000256" key="8">
    <source>
        <dbReference type="SAM" id="Phobius"/>
    </source>
</evidence>
<comment type="caution">
    <text evidence="10">The sequence shown here is derived from an EMBL/GenBank/DDBJ whole genome shotgun (WGS) entry which is preliminary data.</text>
</comment>
<keyword evidence="6 10" id="KW-0808">Transferase</keyword>
<dbReference type="InterPro" id="IPR010493">
    <property type="entry name" value="Ser_AcTrfase_N"/>
</dbReference>
<dbReference type="SUPFAM" id="SSF51161">
    <property type="entry name" value="Trimeric LpxA-like enzymes"/>
    <property type="match status" value="1"/>
</dbReference>
<dbReference type="UniPathway" id="UPA00136">
    <property type="reaction ID" value="UER00199"/>
</dbReference>
<reference evidence="10 11" key="1">
    <citation type="journal article" date="2020" name="Nat. Commun.">
        <title>Genome of Tripterygium wilfordii and identification of cytochrome P450 involved in triptolide biosynthesis.</title>
        <authorList>
            <person name="Tu L."/>
            <person name="Su P."/>
            <person name="Zhang Z."/>
            <person name="Gao L."/>
            <person name="Wang J."/>
            <person name="Hu T."/>
            <person name="Zhou J."/>
            <person name="Zhang Y."/>
            <person name="Zhao Y."/>
            <person name="Liu Y."/>
            <person name="Song Y."/>
            <person name="Tong Y."/>
            <person name="Lu Y."/>
            <person name="Yang J."/>
            <person name="Xu C."/>
            <person name="Jia M."/>
            <person name="Peters R.J."/>
            <person name="Huang L."/>
            <person name="Gao W."/>
        </authorList>
    </citation>
    <scope>NUCLEOTIDE SEQUENCE [LARGE SCALE GENOMIC DNA]</scope>
    <source>
        <strain evidence="11">cv. XIE 37</strain>
        <tissue evidence="10">Leaf</tissue>
    </source>
</reference>
<dbReference type="GO" id="GO:0005829">
    <property type="term" value="C:cytosol"/>
    <property type="evidence" value="ECO:0007669"/>
    <property type="project" value="UniProtKB-ARBA"/>
</dbReference>
<evidence type="ECO:0000256" key="3">
    <source>
        <dbReference type="ARBA" id="ARBA00011553"/>
    </source>
</evidence>
<dbReference type="InterPro" id="IPR053376">
    <property type="entry name" value="Serine_acetyltransferase"/>
</dbReference>
<dbReference type="InterPro" id="IPR045304">
    <property type="entry name" value="LbH_SAT"/>
</dbReference>
<proteinExistence type="inferred from homology"/>
<keyword evidence="8" id="KW-0472">Membrane</keyword>
<keyword evidence="7" id="KW-0012">Acyltransferase</keyword>
<dbReference type="FunFam" id="2.160.10.10:FF:000002">
    <property type="entry name" value="Serine acetyltransferase"/>
    <property type="match status" value="1"/>
</dbReference>
<dbReference type="InterPro" id="IPR011004">
    <property type="entry name" value="Trimer_LpxA-like_sf"/>
</dbReference>
<dbReference type="Proteomes" id="UP000593562">
    <property type="component" value="Unassembled WGS sequence"/>
</dbReference>
<gene>
    <name evidence="10" type="ORF">HS088_TW13G00990</name>
</gene>